<dbReference type="CDD" id="cd07995">
    <property type="entry name" value="TPK"/>
    <property type="match status" value="1"/>
</dbReference>
<evidence type="ECO:0000256" key="4">
    <source>
        <dbReference type="ARBA" id="ARBA00022840"/>
    </source>
</evidence>
<dbReference type="SUPFAM" id="SSF63862">
    <property type="entry name" value="Thiamin pyrophosphokinase, substrate-binding domain"/>
    <property type="match status" value="1"/>
</dbReference>
<dbReference type="SUPFAM" id="SSF63999">
    <property type="entry name" value="Thiamin pyrophosphokinase, catalytic domain"/>
    <property type="match status" value="1"/>
</dbReference>
<keyword evidence="3 6" id="KW-0418">Kinase</keyword>
<dbReference type="Gene3D" id="3.40.50.10240">
    <property type="entry name" value="Thiamin pyrophosphokinase, catalytic domain"/>
    <property type="match status" value="1"/>
</dbReference>
<dbReference type="GO" id="GO:0005524">
    <property type="term" value="F:ATP binding"/>
    <property type="evidence" value="ECO:0007669"/>
    <property type="project" value="UniProtKB-KW"/>
</dbReference>
<protein>
    <submittedName>
        <fullName evidence="6">Thiamine pyrophosphokinase</fullName>
        <ecNumber evidence="6">2.7.6.2</ecNumber>
    </submittedName>
</protein>
<evidence type="ECO:0000256" key="3">
    <source>
        <dbReference type="ARBA" id="ARBA00022777"/>
    </source>
</evidence>
<keyword evidence="4" id="KW-0067">ATP-binding</keyword>
<evidence type="ECO:0000256" key="1">
    <source>
        <dbReference type="ARBA" id="ARBA00022679"/>
    </source>
</evidence>
<dbReference type="EMBL" id="CAADRM010000117">
    <property type="protein sequence ID" value="VFU16203.1"/>
    <property type="molecule type" value="Genomic_DNA"/>
</dbReference>
<reference evidence="6" key="1">
    <citation type="submission" date="2019-03" db="EMBL/GenBank/DDBJ databases">
        <authorList>
            <person name="Hao L."/>
        </authorList>
    </citation>
    <scope>NUCLEOTIDE SEQUENCE</scope>
</reference>
<dbReference type="InterPro" id="IPR006282">
    <property type="entry name" value="Thi_PPkinase"/>
</dbReference>
<dbReference type="GO" id="GO:0016301">
    <property type="term" value="F:kinase activity"/>
    <property type="evidence" value="ECO:0007669"/>
    <property type="project" value="UniProtKB-KW"/>
</dbReference>
<dbReference type="PANTHER" id="PTHR41299:SF1">
    <property type="entry name" value="THIAMINE PYROPHOSPHOKINASE"/>
    <property type="match status" value="1"/>
</dbReference>
<name>A0A485M8X3_9ZZZZ</name>
<keyword evidence="1 6" id="KW-0808">Transferase</keyword>
<feature type="domain" description="Thiamin pyrophosphokinase thiamin-binding" evidence="5">
    <location>
        <begin position="142"/>
        <end position="204"/>
    </location>
</feature>
<evidence type="ECO:0000313" key="6">
    <source>
        <dbReference type="EMBL" id="VFU16203.1"/>
    </source>
</evidence>
<dbReference type="InterPro" id="IPR036371">
    <property type="entry name" value="TPK_B1-bd_sf"/>
</dbReference>
<dbReference type="GO" id="GO:0009229">
    <property type="term" value="P:thiamine diphosphate biosynthetic process"/>
    <property type="evidence" value="ECO:0007669"/>
    <property type="project" value="InterPro"/>
</dbReference>
<evidence type="ECO:0000256" key="2">
    <source>
        <dbReference type="ARBA" id="ARBA00022741"/>
    </source>
</evidence>
<dbReference type="Pfam" id="PF04265">
    <property type="entry name" value="TPK_B1_binding"/>
    <property type="match status" value="1"/>
</dbReference>
<dbReference type="InterPro" id="IPR036759">
    <property type="entry name" value="TPK_catalytic_sf"/>
</dbReference>
<dbReference type="PANTHER" id="PTHR41299">
    <property type="entry name" value="THIAMINE PYROPHOSPHOKINASE"/>
    <property type="match status" value="1"/>
</dbReference>
<dbReference type="Pfam" id="PF04263">
    <property type="entry name" value="TPK_catalytic"/>
    <property type="match status" value="1"/>
</dbReference>
<dbReference type="GO" id="GO:0030975">
    <property type="term" value="F:thiamine binding"/>
    <property type="evidence" value="ECO:0007669"/>
    <property type="project" value="InterPro"/>
</dbReference>
<dbReference type="SMART" id="SM00983">
    <property type="entry name" value="TPK_B1_binding"/>
    <property type="match status" value="1"/>
</dbReference>
<evidence type="ECO:0000259" key="5">
    <source>
        <dbReference type="SMART" id="SM00983"/>
    </source>
</evidence>
<dbReference type="InterPro" id="IPR007371">
    <property type="entry name" value="TPK_catalytic"/>
</dbReference>
<dbReference type="GO" id="GO:0006772">
    <property type="term" value="P:thiamine metabolic process"/>
    <property type="evidence" value="ECO:0007669"/>
    <property type="project" value="InterPro"/>
</dbReference>
<sequence>MFLIVSGGDAPDPAFLQARAEKARMIIAADRGAGYCLRAGVRPDIVVGDMDSISPAALREVERSGIPFIQHSPEKDKTDTQLALDIALDRGASCIEMVACTGDRFDHSLANVHLLYAALKAGVDAAITAPSHRIFLVDSDAGIDGMKGAVLSLLPLSLEVRGVSLSGFQWPLEDAVMEVGNPYGISNRIISEQARIRVREGVLVAVLFPPEAAGGKQHVTEPAPEC</sequence>
<dbReference type="NCBIfam" id="TIGR01378">
    <property type="entry name" value="thi_PPkinase"/>
    <property type="match status" value="1"/>
</dbReference>
<proteinExistence type="predicted"/>
<dbReference type="InterPro" id="IPR053149">
    <property type="entry name" value="TPK"/>
</dbReference>
<keyword evidence="2" id="KW-0547">Nucleotide-binding</keyword>
<accession>A0A485M8X3</accession>
<dbReference type="EC" id="2.7.6.2" evidence="6"/>
<dbReference type="GO" id="GO:0004788">
    <property type="term" value="F:thiamine diphosphokinase activity"/>
    <property type="evidence" value="ECO:0007669"/>
    <property type="project" value="UniProtKB-EC"/>
</dbReference>
<dbReference type="InterPro" id="IPR007373">
    <property type="entry name" value="Thiamin_PyroPKinase_B1-bd"/>
</dbReference>
<organism evidence="6">
    <name type="scientific">anaerobic digester metagenome</name>
    <dbReference type="NCBI Taxonomy" id="1263854"/>
    <lineage>
        <taxon>unclassified sequences</taxon>
        <taxon>metagenomes</taxon>
        <taxon>ecological metagenomes</taxon>
    </lineage>
</organism>
<dbReference type="AlphaFoldDB" id="A0A485M8X3"/>
<gene>
    <name evidence="6" type="primary">thiN</name>
    <name evidence="6" type="ORF">SCFA_520009</name>
</gene>